<sequence>MKLHHVSSSKLKENEVKEPTIHVSELDLNIDLTNMVQNAFETIDKVLLECENHIGEDSCNINADSEYGNQATSDKAEGNEDVDAIKFSSLMEDAKKPLFEGCKEVDNKLFELAQGPLQVARSYSVMNIKGYHFRTEKADIGKVTQDSGVAAYFDTWSHSSVKDKNPIMATPRYFGRIIHILELDWDKFRQCYCIVNGTNQTILEAMQ</sequence>
<organism evidence="1 2">
    <name type="scientific">Diphasiastrum complanatum</name>
    <name type="common">Issler's clubmoss</name>
    <name type="synonym">Lycopodium complanatum</name>
    <dbReference type="NCBI Taxonomy" id="34168"/>
    <lineage>
        <taxon>Eukaryota</taxon>
        <taxon>Viridiplantae</taxon>
        <taxon>Streptophyta</taxon>
        <taxon>Embryophyta</taxon>
        <taxon>Tracheophyta</taxon>
        <taxon>Lycopodiopsida</taxon>
        <taxon>Lycopodiales</taxon>
        <taxon>Lycopodiaceae</taxon>
        <taxon>Lycopodioideae</taxon>
        <taxon>Diphasiastrum</taxon>
    </lineage>
</organism>
<evidence type="ECO:0000313" key="1">
    <source>
        <dbReference type="EMBL" id="KAJ7562440.1"/>
    </source>
</evidence>
<proteinExistence type="predicted"/>
<comment type="caution">
    <text evidence="1">The sequence shown here is derived from an EMBL/GenBank/DDBJ whole genome shotgun (WGS) entry which is preliminary data.</text>
</comment>
<evidence type="ECO:0000313" key="2">
    <source>
        <dbReference type="Proteomes" id="UP001162992"/>
    </source>
</evidence>
<reference evidence="2" key="1">
    <citation type="journal article" date="2024" name="Proc. Natl. Acad. Sci. U.S.A.">
        <title>Extraordinary preservation of gene collinearity over three hundred million years revealed in homosporous lycophytes.</title>
        <authorList>
            <person name="Li C."/>
            <person name="Wickell D."/>
            <person name="Kuo L.Y."/>
            <person name="Chen X."/>
            <person name="Nie B."/>
            <person name="Liao X."/>
            <person name="Peng D."/>
            <person name="Ji J."/>
            <person name="Jenkins J."/>
            <person name="Williams M."/>
            <person name="Shu S."/>
            <person name="Plott C."/>
            <person name="Barry K."/>
            <person name="Rajasekar S."/>
            <person name="Grimwood J."/>
            <person name="Han X."/>
            <person name="Sun S."/>
            <person name="Hou Z."/>
            <person name="He W."/>
            <person name="Dai G."/>
            <person name="Sun C."/>
            <person name="Schmutz J."/>
            <person name="Leebens-Mack J.H."/>
            <person name="Li F.W."/>
            <person name="Wang L."/>
        </authorList>
    </citation>
    <scope>NUCLEOTIDE SEQUENCE [LARGE SCALE GENOMIC DNA]</scope>
    <source>
        <strain evidence="2">cv. PW_Plant_1</strain>
    </source>
</reference>
<accession>A0ACC2E7F3</accession>
<dbReference type="Proteomes" id="UP001162992">
    <property type="component" value="Chromosome 3"/>
</dbReference>
<gene>
    <name evidence="1" type="ORF">O6H91_03G069200</name>
</gene>
<protein>
    <submittedName>
        <fullName evidence="1">Uncharacterized protein</fullName>
    </submittedName>
</protein>
<name>A0ACC2E7F3_DIPCM</name>
<keyword evidence="2" id="KW-1185">Reference proteome</keyword>
<dbReference type="EMBL" id="CM055094">
    <property type="protein sequence ID" value="KAJ7562440.1"/>
    <property type="molecule type" value="Genomic_DNA"/>
</dbReference>